<keyword evidence="11" id="KW-1185">Reference proteome</keyword>
<dbReference type="PANTHER" id="PTHR33841:SF1">
    <property type="entry name" value="DNA METHYLTRANSFERASE A"/>
    <property type="match status" value="1"/>
</dbReference>
<dbReference type="InterPro" id="IPR046817">
    <property type="entry name" value="MmeI_N"/>
</dbReference>
<dbReference type="InterPro" id="IPR046816">
    <property type="entry name" value="MmeI_Mtase"/>
</dbReference>
<dbReference type="Pfam" id="PF20473">
    <property type="entry name" value="MmeI_Mtase"/>
    <property type="match status" value="2"/>
</dbReference>
<dbReference type="Proteomes" id="UP000199766">
    <property type="component" value="Unassembled WGS sequence"/>
</dbReference>
<feature type="domain" description="MmeI-like C-terminal" evidence="8">
    <location>
        <begin position="894"/>
        <end position="971"/>
    </location>
</feature>
<dbReference type="STRING" id="180197.SAMN02982919_02507"/>
<dbReference type="GO" id="GO:0009007">
    <property type="term" value="F:site-specific DNA-methyltransferase (adenine-specific) activity"/>
    <property type="evidence" value="ECO:0007669"/>
    <property type="project" value="UniProtKB-EC"/>
</dbReference>
<comment type="catalytic activity">
    <reaction evidence="4">
        <text>a 2'-deoxyadenosine in DNA + S-adenosyl-L-methionine = an N(6)-methyl-2'-deoxyadenosine in DNA + S-adenosyl-L-homocysteine + H(+)</text>
        <dbReference type="Rhea" id="RHEA:15197"/>
        <dbReference type="Rhea" id="RHEA-COMP:12418"/>
        <dbReference type="Rhea" id="RHEA-COMP:12419"/>
        <dbReference type="ChEBI" id="CHEBI:15378"/>
        <dbReference type="ChEBI" id="CHEBI:57856"/>
        <dbReference type="ChEBI" id="CHEBI:59789"/>
        <dbReference type="ChEBI" id="CHEBI:90615"/>
        <dbReference type="ChEBI" id="CHEBI:90616"/>
        <dbReference type="EC" id="2.1.1.72"/>
    </reaction>
</comment>
<dbReference type="AlphaFoldDB" id="A0A1H9PR25"/>
<dbReference type="InterPro" id="IPR046820">
    <property type="entry name" value="MmeI_TRD"/>
</dbReference>
<evidence type="ECO:0000256" key="1">
    <source>
        <dbReference type="ARBA" id="ARBA00011900"/>
    </source>
</evidence>
<dbReference type="RefSeq" id="WP_091458284.1">
    <property type="nucleotide sequence ID" value="NZ_FOGD01000009.1"/>
</dbReference>
<evidence type="ECO:0000256" key="3">
    <source>
        <dbReference type="ARBA" id="ARBA00022679"/>
    </source>
</evidence>
<sequence length="990" mass="109663">MTVTLNHAEILHRAYAFAKDYASASYEMGQAQNFIRDLCEVFGFSAKRLVNFEQRVKKSGGSSGRMDGFYPGKLLIEMKSRGADLQAAYQQALDYLPGLQNAELPDYILVSDFEHLHLYRRGDGSAPLCHRLADFAQHIDAYLFLAGFETQARAEQIAVNEGAARKIAQLHDAMRDGGYSGADLERYLVRLLFCLFAEDTAIFDSPGAFSQYLRQHTREDGSDLDGALQNLFDTLNRAPDKRPKNLPHELRGFPYINGSVFAGRLEPCYFDSTARRVLLDCAEHFDWSQISPAIFGSLFQAVIHHDGEGVTAKSSKRRELGAHYTSEINILRVIGPLFLHRLQTELKTARASKTRLKAFLEQLRSLHFFDPACGCGNFLVLAYREIRRLELDAVEALLALEQRQRTVSGTLDAKEFEQIQCDVHQCHGIEIEASAAHIATVALWLTDHQENLRASRALGGHFNRLPLVRKANIVQGNALTLDWAGVLPPAQCSYVIGNPPFVGAKFMNDAQREETRRVLADVNNAGLLDFVAAWYVKAARYVRGESCAGATASAAVQLGQMPNAHTEPTAPKSLSTPTPAAPGTVRCAFVSTNSITQGEQVGVLWGWMLAQGMKIQFAHRTFQWSNDAKGVAAVHCVIVGFGLEERSDKVIYHYPDIRGEPTAVPAQNINPYLTDALDVIAQARSTPLMAVPEIVNGSIPADGGHLILSPEEYKILLQTEPAAHAWIRPYLGAEGLIHNQLRYCLWLPGCPPQTLRAMPLVLQRVQAVKVMREQSSKAATRQKAATPSLFTENRQPAMGHYLAIPRTSSENRRYLPIAYLNADVIAANDLQMVPEATLYHFGVLSSTMHRAWTGITAGRLKSDLRYSVRLTYNTFPWPNLPNSTPKRPTPATAQKRRLAIEAAAQAVLDARAQFADSTLADLYDPLTMPVELHKAHQQLDKAVDAAYSYKGQPHDAARVAFLFTRYQALTAATAPISPTKPTRRCKVQAQ</sequence>
<dbReference type="Gene3D" id="3.40.50.150">
    <property type="entry name" value="Vaccinia Virus protein VP39"/>
    <property type="match status" value="1"/>
</dbReference>
<feature type="domain" description="MmeI-like helicase spacer" evidence="6">
    <location>
        <begin position="183"/>
        <end position="261"/>
    </location>
</feature>
<dbReference type="GO" id="GO:0032259">
    <property type="term" value="P:methylation"/>
    <property type="evidence" value="ECO:0007669"/>
    <property type="project" value="UniProtKB-KW"/>
</dbReference>
<feature type="domain" description="MmeI-like N-terminal" evidence="5">
    <location>
        <begin position="14"/>
        <end position="176"/>
    </location>
</feature>
<evidence type="ECO:0000313" key="11">
    <source>
        <dbReference type="Proteomes" id="UP000199766"/>
    </source>
</evidence>
<evidence type="ECO:0000256" key="2">
    <source>
        <dbReference type="ARBA" id="ARBA00022603"/>
    </source>
</evidence>
<protein>
    <recommendedName>
        <fullName evidence="1">site-specific DNA-methyltransferase (adenine-specific)</fullName>
        <ecNumber evidence="1">2.1.1.72</ecNumber>
    </recommendedName>
</protein>
<gene>
    <name evidence="10" type="ORF">SAMN02982919_02507</name>
</gene>
<dbReference type="InterPro" id="IPR046818">
    <property type="entry name" value="MmeI_C"/>
</dbReference>
<dbReference type="SUPFAM" id="SSF53335">
    <property type="entry name" value="S-adenosyl-L-methionine-dependent methyltransferases"/>
    <property type="match status" value="1"/>
</dbReference>
<dbReference type="OrthoDB" id="9782445at2"/>
<dbReference type="Pfam" id="PF20466">
    <property type="entry name" value="MmeI_TRD"/>
    <property type="match status" value="1"/>
</dbReference>
<evidence type="ECO:0000259" key="9">
    <source>
        <dbReference type="Pfam" id="PF20473"/>
    </source>
</evidence>
<dbReference type="InterPro" id="IPR046819">
    <property type="entry name" value="MmeI_hel"/>
</dbReference>
<name>A0A1H9PR25_9BURK</name>
<dbReference type="Pfam" id="PF20467">
    <property type="entry name" value="MmeI_C"/>
    <property type="match status" value="1"/>
</dbReference>
<proteinExistence type="predicted"/>
<evidence type="ECO:0000259" key="6">
    <source>
        <dbReference type="Pfam" id="PF20465"/>
    </source>
</evidence>
<evidence type="ECO:0000259" key="5">
    <source>
        <dbReference type="Pfam" id="PF20464"/>
    </source>
</evidence>
<feature type="domain" description="MmeI-like target recognition" evidence="7">
    <location>
        <begin position="678"/>
        <end position="880"/>
    </location>
</feature>
<dbReference type="PANTHER" id="PTHR33841">
    <property type="entry name" value="DNA METHYLTRANSFERASE YEEA-RELATED"/>
    <property type="match status" value="1"/>
</dbReference>
<dbReference type="InterPro" id="IPR029063">
    <property type="entry name" value="SAM-dependent_MTases_sf"/>
</dbReference>
<evidence type="ECO:0000313" key="10">
    <source>
        <dbReference type="EMBL" id="SER50786.1"/>
    </source>
</evidence>
<keyword evidence="2" id="KW-0489">Methyltransferase</keyword>
<accession>A0A1H9PR25</accession>
<evidence type="ECO:0000259" key="8">
    <source>
        <dbReference type="Pfam" id="PF20467"/>
    </source>
</evidence>
<feature type="domain" description="MmeI-like DNA-methyltransferase" evidence="9">
    <location>
        <begin position="347"/>
        <end position="551"/>
    </location>
</feature>
<evidence type="ECO:0000256" key="4">
    <source>
        <dbReference type="ARBA" id="ARBA00047942"/>
    </source>
</evidence>
<organism evidence="10 11">
    <name type="scientific">Giesbergeria anulus</name>
    <dbReference type="NCBI Taxonomy" id="180197"/>
    <lineage>
        <taxon>Bacteria</taxon>
        <taxon>Pseudomonadati</taxon>
        <taxon>Pseudomonadota</taxon>
        <taxon>Betaproteobacteria</taxon>
        <taxon>Burkholderiales</taxon>
        <taxon>Comamonadaceae</taxon>
        <taxon>Giesbergeria</taxon>
    </lineage>
</organism>
<dbReference type="InterPro" id="IPR050953">
    <property type="entry name" value="N4_N6_ade-DNA_methylase"/>
</dbReference>
<dbReference type="EMBL" id="FOGD01000009">
    <property type="protein sequence ID" value="SER50786.1"/>
    <property type="molecule type" value="Genomic_DNA"/>
</dbReference>
<feature type="domain" description="MmeI-like DNA-methyltransferase" evidence="9">
    <location>
        <begin position="585"/>
        <end position="652"/>
    </location>
</feature>
<evidence type="ECO:0000259" key="7">
    <source>
        <dbReference type="Pfam" id="PF20466"/>
    </source>
</evidence>
<dbReference type="EC" id="2.1.1.72" evidence="1"/>
<dbReference type="Pfam" id="PF20465">
    <property type="entry name" value="MmeI_hel"/>
    <property type="match status" value="1"/>
</dbReference>
<dbReference type="Pfam" id="PF20464">
    <property type="entry name" value="MmeI_N"/>
    <property type="match status" value="1"/>
</dbReference>
<keyword evidence="3" id="KW-0808">Transferase</keyword>
<reference evidence="10 11" key="1">
    <citation type="submission" date="2016-10" db="EMBL/GenBank/DDBJ databases">
        <authorList>
            <person name="de Groot N.N."/>
        </authorList>
    </citation>
    <scope>NUCLEOTIDE SEQUENCE [LARGE SCALE GENOMIC DNA]</scope>
    <source>
        <strain evidence="10 11">ATCC 35958</strain>
    </source>
</reference>